<name>A0ABY4N6B8_9MICO</name>
<organism evidence="2 3">
    <name type="scientific">Brachybacterium kimchii</name>
    <dbReference type="NCBI Taxonomy" id="2942909"/>
    <lineage>
        <taxon>Bacteria</taxon>
        <taxon>Bacillati</taxon>
        <taxon>Actinomycetota</taxon>
        <taxon>Actinomycetes</taxon>
        <taxon>Micrococcales</taxon>
        <taxon>Dermabacteraceae</taxon>
        <taxon>Brachybacterium</taxon>
    </lineage>
</organism>
<feature type="compositionally biased region" description="Polar residues" evidence="1">
    <location>
        <begin position="9"/>
        <end position="25"/>
    </location>
</feature>
<dbReference type="EMBL" id="CP097218">
    <property type="protein sequence ID" value="UQN29381.1"/>
    <property type="molecule type" value="Genomic_DNA"/>
</dbReference>
<feature type="region of interest" description="Disordered" evidence="1">
    <location>
        <begin position="1"/>
        <end position="29"/>
    </location>
</feature>
<keyword evidence="3" id="KW-1185">Reference proteome</keyword>
<evidence type="ECO:0000313" key="3">
    <source>
        <dbReference type="Proteomes" id="UP001055868"/>
    </source>
</evidence>
<dbReference type="RefSeq" id="WP_152351431.1">
    <property type="nucleotide sequence ID" value="NZ_CP097218.1"/>
</dbReference>
<accession>A0ABY4N6B8</accession>
<reference evidence="2" key="1">
    <citation type="submission" date="2022-05" db="EMBL/GenBank/DDBJ databases">
        <title>Genomic analysis of Brachybacterium sp. CBA3104.</title>
        <authorList>
            <person name="Roh S.W."/>
            <person name="Kim Y.B."/>
            <person name="Kim Y."/>
        </authorList>
    </citation>
    <scope>NUCLEOTIDE SEQUENCE</scope>
    <source>
        <strain evidence="2">CBA3104</strain>
    </source>
</reference>
<protein>
    <submittedName>
        <fullName evidence="2">Uncharacterized protein</fullName>
    </submittedName>
</protein>
<evidence type="ECO:0000313" key="2">
    <source>
        <dbReference type="EMBL" id="UQN29381.1"/>
    </source>
</evidence>
<proteinExistence type="predicted"/>
<dbReference type="Proteomes" id="UP001055868">
    <property type="component" value="Chromosome"/>
</dbReference>
<sequence>MAFDPAHRTTANGLDSLDPLTTPSQDAEPFRRILAAREGLVRAERELRDAVATARDTGISWTVIGAALDTTRQAAQQRFGR</sequence>
<evidence type="ECO:0000256" key="1">
    <source>
        <dbReference type="SAM" id="MobiDB-lite"/>
    </source>
</evidence>
<gene>
    <name evidence="2" type="ORF">M4486_17365</name>
</gene>